<dbReference type="PANTHER" id="PTHR33840">
    <property type="match status" value="1"/>
</dbReference>
<protein>
    <submittedName>
        <fullName evidence="2">T6SS phospholipase effector Tle1-like catalytic domain-containing protein</fullName>
    </submittedName>
</protein>
<comment type="caution">
    <text evidence="2">The sequence shown here is derived from an EMBL/GenBank/DDBJ whole genome shotgun (WGS) entry which is preliminary data.</text>
</comment>
<dbReference type="InterPro" id="IPR018712">
    <property type="entry name" value="Tle1-like_cat"/>
</dbReference>
<reference evidence="2 3" key="1">
    <citation type="submission" date="2024-09" db="EMBL/GenBank/DDBJ databases">
        <authorList>
            <person name="Sun Q."/>
            <person name="Mori K."/>
        </authorList>
    </citation>
    <scope>NUCLEOTIDE SEQUENCE [LARGE SCALE GENOMIC DNA]</scope>
    <source>
        <strain evidence="2 3">CCM 7792</strain>
    </source>
</reference>
<gene>
    <name evidence="2" type="ORF">ACFFJK_18435</name>
</gene>
<dbReference type="RefSeq" id="WP_379681071.1">
    <property type="nucleotide sequence ID" value="NZ_JBHLWP010000017.1"/>
</dbReference>
<keyword evidence="3" id="KW-1185">Reference proteome</keyword>
<feature type="domain" description="T6SS Phospholipase effector Tle1-like catalytic" evidence="1">
    <location>
        <begin position="292"/>
        <end position="407"/>
    </location>
</feature>
<sequence length="665" mass="73844">MSASLSTPAGPEFENSARYEIFFNDAENKALKKLRARESTPICSPKNSCDTNLFFGFFFDGTGNNYIAAEKTKSHSNVARLYDCFPGMSVPGVLPKSTDWEYKSAEHKHFFRVYIPGVGTAFPQVRDSGAATDKVFGGASGRWGERRIIWALVQAINNVHRFFLGSALVSPSELENLFGTLSLTCSTRWVVEGRHGPDADVIDSAAGTQTKYILSRLLTRLHQAVAQHWLDKRTGMPAKKDPGIVRTIYISIFGFSRGATQARAFANWLHSLCRLDAQLCGAKRMSLGGFPVEFDFLGIFDTVASVGMGNGVAALNGHGAWADAEDSLRIPAGLKCLHLVAAHELRRSFPLDSISVDGAVPAGCKEIVVPGVHSDIGGGYCPREQGRGTHPNGDDMLSRIPLIMMYKAARLSGTPLKLELATDATKAKFAVSKETIQSFNAYLDTCKEKQGPLHRIVREHMRKQVEWRVHRRVSGKAPLQDSGSFLRASAFHQNELHSAALEFDDEVKAFLAWMQSMGSRFKPSLQRPGFGDLHHAEWEEIATFWHALVVPCAATADLFDNYVHDSRASFRLSGPANEQEMHDYLRRRVRQREQAMAVAARTGEYRLMLTPDEERAADEYARTNKLPRFRIGGREPWNQSFGILSRGGYLRYRKIYSGSDTALIS</sequence>
<dbReference type="Proteomes" id="UP001589773">
    <property type="component" value="Unassembled WGS sequence"/>
</dbReference>
<accession>A0ABV6FK32</accession>
<evidence type="ECO:0000259" key="1">
    <source>
        <dbReference type="Pfam" id="PF09994"/>
    </source>
</evidence>
<evidence type="ECO:0000313" key="3">
    <source>
        <dbReference type="Proteomes" id="UP001589773"/>
    </source>
</evidence>
<dbReference type="PANTHER" id="PTHR33840:SF1">
    <property type="entry name" value="TLE1 PHOSPHOLIPASE DOMAIN-CONTAINING PROTEIN"/>
    <property type="match status" value="1"/>
</dbReference>
<evidence type="ECO:0000313" key="2">
    <source>
        <dbReference type="EMBL" id="MFC0253879.1"/>
    </source>
</evidence>
<proteinExistence type="predicted"/>
<name>A0ABV6FK32_9BURK</name>
<dbReference type="EMBL" id="JBHLWP010000017">
    <property type="protein sequence ID" value="MFC0253879.1"/>
    <property type="molecule type" value="Genomic_DNA"/>
</dbReference>
<dbReference type="Pfam" id="PF09994">
    <property type="entry name" value="T6SS_Tle1-like_cat"/>
    <property type="match status" value="1"/>
</dbReference>
<organism evidence="2 3">
    <name type="scientific">Massilia consociata</name>
    <dbReference type="NCBI Taxonomy" id="760117"/>
    <lineage>
        <taxon>Bacteria</taxon>
        <taxon>Pseudomonadati</taxon>
        <taxon>Pseudomonadota</taxon>
        <taxon>Betaproteobacteria</taxon>
        <taxon>Burkholderiales</taxon>
        <taxon>Oxalobacteraceae</taxon>
        <taxon>Telluria group</taxon>
        <taxon>Massilia</taxon>
    </lineage>
</organism>